<dbReference type="Gene3D" id="6.10.340.10">
    <property type="match status" value="1"/>
</dbReference>
<gene>
    <name evidence="3" type="ORF">CRU91_11960</name>
</gene>
<feature type="non-terminal residue" evidence="3">
    <location>
        <position position="388"/>
    </location>
</feature>
<sequence length="388" mass="44108">MLSKLTIKKKLIISMMVPLLVISFFTIKLIVDSTTVSNNLKALDEVINLSTKIGSLVHETQKERGLTAGFLGSKGKSFRNELLAEKIETDKKISEFKMFLTTFNKDYYSSDFIENLNYGINKLDELSNIRKNVDNLSINPQVAISYYTETNKLLLNVIGTVIQLSTNSDISQELVAYMNFLLSKERTGLERAVGTNTFAKNYFDLELKTKFYTLVAEQSAYIDTFIKVSPKKTIDFYNITMKDKSIEEVNKMREVALYSGKEADFNIDANYWFETVTEKINLLKKVEDYLADNLHITIERELNNAKNNIIIFGTLSILGIVVFVIISMLISNSIIRSINNFKEGLLGFFAYLNRESNTTELLEDSSKDEFGQMAKVVNENIIKTKAGI</sequence>
<feature type="domain" description="Nitrate/nitrite sensing protein" evidence="2">
    <location>
        <begin position="56"/>
        <end position="294"/>
    </location>
</feature>
<feature type="transmembrane region" description="Helical" evidence="1">
    <location>
        <begin position="309"/>
        <end position="330"/>
    </location>
</feature>
<reference evidence="3 4" key="1">
    <citation type="submission" date="2017-10" db="EMBL/GenBank/DDBJ databases">
        <title>Genomics of the genus Arcobacter.</title>
        <authorList>
            <person name="Perez-Cataluna A."/>
            <person name="Figueras M.J."/>
        </authorList>
    </citation>
    <scope>NUCLEOTIDE SEQUENCE [LARGE SCALE GENOMIC DNA]</scope>
    <source>
        <strain evidence="3 4">CECT 9230</strain>
    </source>
</reference>
<keyword evidence="1" id="KW-0472">Membrane</keyword>
<keyword evidence="4" id="KW-1185">Reference proteome</keyword>
<keyword evidence="1" id="KW-0812">Transmembrane</keyword>
<comment type="caution">
    <text evidence="3">The sequence shown here is derived from an EMBL/GenBank/DDBJ whole genome shotgun (WGS) entry which is preliminary data.</text>
</comment>
<accession>A0A366MPZ0</accession>
<protein>
    <submittedName>
        <fullName evidence="3">Chemotaxis protein</fullName>
    </submittedName>
</protein>
<evidence type="ECO:0000313" key="3">
    <source>
        <dbReference type="EMBL" id="RBQ27923.1"/>
    </source>
</evidence>
<proteinExistence type="predicted"/>
<evidence type="ECO:0000313" key="4">
    <source>
        <dbReference type="Proteomes" id="UP000252669"/>
    </source>
</evidence>
<name>A0A366MPZ0_9BACT</name>
<dbReference type="InterPro" id="IPR013587">
    <property type="entry name" value="Nitrate/nitrite_sensing"/>
</dbReference>
<dbReference type="AlphaFoldDB" id="A0A366MPZ0"/>
<dbReference type="EMBL" id="PDKB01000035">
    <property type="protein sequence ID" value="RBQ27923.1"/>
    <property type="molecule type" value="Genomic_DNA"/>
</dbReference>
<keyword evidence="1" id="KW-1133">Transmembrane helix</keyword>
<feature type="transmembrane region" description="Helical" evidence="1">
    <location>
        <begin position="12"/>
        <end position="31"/>
    </location>
</feature>
<organism evidence="3 4">
    <name type="scientific">Aliarcobacter vitoriensis</name>
    <dbReference type="NCBI Taxonomy" id="2011099"/>
    <lineage>
        <taxon>Bacteria</taxon>
        <taxon>Pseudomonadati</taxon>
        <taxon>Campylobacterota</taxon>
        <taxon>Epsilonproteobacteria</taxon>
        <taxon>Campylobacterales</taxon>
        <taxon>Arcobacteraceae</taxon>
        <taxon>Aliarcobacter</taxon>
    </lineage>
</organism>
<dbReference type="Proteomes" id="UP000252669">
    <property type="component" value="Unassembled WGS sequence"/>
</dbReference>
<evidence type="ECO:0000259" key="2">
    <source>
        <dbReference type="Pfam" id="PF08376"/>
    </source>
</evidence>
<dbReference type="Pfam" id="PF08376">
    <property type="entry name" value="NIT"/>
    <property type="match status" value="1"/>
</dbReference>
<dbReference type="RefSeq" id="WP_222718477.1">
    <property type="nucleotide sequence ID" value="NZ_PDKB01000035.1"/>
</dbReference>
<evidence type="ECO:0000256" key="1">
    <source>
        <dbReference type="SAM" id="Phobius"/>
    </source>
</evidence>